<name>A0A6A6J8Q8_WESOR</name>
<organism evidence="1 2">
    <name type="scientific">Westerdykella ornata</name>
    <dbReference type="NCBI Taxonomy" id="318751"/>
    <lineage>
        <taxon>Eukaryota</taxon>
        <taxon>Fungi</taxon>
        <taxon>Dikarya</taxon>
        <taxon>Ascomycota</taxon>
        <taxon>Pezizomycotina</taxon>
        <taxon>Dothideomycetes</taxon>
        <taxon>Pleosporomycetidae</taxon>
        <taxon>Pleosporales</taxon>
        <taxon>Sporormiaceae</taxon>
        <taxon>Westerdykella</taxon>
    </lineage>
</organism>
<dbReference type="EMBL" id="ML986522">
    <property type="protein sequence ID" value="KAF2272388.1"/>
    <property type="molecule type" value="Genomic_DNA"/>
</dbReference>
<dbReference type="AlphaFoldDB" id="A0A6A6J8Q8"/>
<dbReference type="RefSeq" id="XP_033649927.1">
    <property type="nucleotide sequence ID" value="XM_033793791.1"/>
</dbReference>
<dbReference type="GeneID" id="54546966"/>
<protein>
    <submittedName>
        <fullName evidence="1">Uncharacterized protein</fullName>
    </submittedName>
</protein>
<dbReference type="Proteomes" id="UP000800097">
    <property type="component" value="Unassembled WGS sequence"/>
</dbReference>
<accession>A0A6A6J8Q8</accession>
<reference evidence="1" key="1">
    <citation type="journal article" date="2020" name="Stud. Mycol.">
        <title>101 Dothideomycetes genomes: a test case for predicting lifestyles and emergence of pathogens.</title>
        <authorList>
            <person name="Haridas S."/>
            <person name="Albert R."/>
            <person name="Binder M."/>
            <person name="Bloem J."/>
            <person name="Labutti K."/>
            <person name="Salamov A."/>
            <person name="Andreopoulos B."/>
            <person name="Baker S."/>
            <person name="Barry K."/>
            <person name="Bills G."/>
            <person name="Bluhm B."/>
            <person name="Cannon C."/>
            <person name="Castanera R."/>
            <person name="Culley D."/>
            <person name="Daum C."/>
            <person name="Ezra D."/>
            <person name="Gonzalez J."/>
            <person name="Henrissat B."/>
            <person name="Kuo A."/>
            <person name="Liang C."/>
            <person name="Lipzen A."/>
            <person name="Lutzoni F."/>
            <person name="Magnuson J."/>
            <person name="Mondo S."/>
            <person name="Nolan M."/>
            <person name="Ohm R."/>
            <person name="Pangilinan J."/>
            <person name="Park H.-J."/>
            <person name="Ramirez L."/>
            <person name="Alfaro M."/>
            <person name="Sun H."/>
            <person name="Tritt A."/>
            <person name="Yoshinaga Y."/>
            <person name="Zwiers L.-H."/>
            <person name="Turgeon B."/>
            <person name="Goodwin S."/>
            <person name="Spatafora J."/>
            <person name="Crous P."/>
            <person name="Grigoriev I."/>
        </authorList>
    </citation>
    <scope>NUCLEOTIDE SEQUENCE</scope>
    <source>
        <strain evidence="1">CBS 379.55</strain>
    </source>
</reference>
<sequence>MFLFTLGCFLLVLVLLLLLFYDFPLPFFFTVVFGSTRVFVFLFLSPAGTFDNRGTQRQSLADFTEAREYGRLNPHEPNSRCTDSQKMAPASIMVLSPTTVSPTSLPGTLIFPFSSTAYIAGFAWRLLTCGPSHPIVQDPFPSQRIDYRLSTIDASRLIVAATGSSRPAGPFSPFLFFRLEPCACA</sequence>
<evidence type="ECO:0000313" key="2">
    <source>
        <dbReference type="Proteomes" id="UP000800097"/>
    </source>
</evidence>
<gene>
    <name evidence="1" type="ORF">EI97DRAFT_212987</name>
</gene>
<keyword evidence="2" id="KW-1185">Reference proteome</keyword>
<proteinExistence type="predicted"/>
<evidence type="ECO:0000313" key="1">
    <source>
        <dbReference type="EMBL" id="KAF2272388.1"/>
    </source>
</evidence>